<comment type="caution">
    <text evidence="1">The sequence shown here is derived from an EMBL/GenBank/DDBJ whole genome shotgun (WGS) entry which is preliminary data.</text>
</comment>
<evidence type="ECO:0000313" key="2">
    <source>
        <dbReference type="Proteomes" id="UP001281147"/>
    </source>
</evidence>
<evidence type="ECO:0000313" key="1">
    <source>
        <dbReference type="EMBL" id="KAK3715167.1"/>
    </source>
</evidence>
<sequence>MIPGIQQQQAPIRIFYRGQLFKVPPVCNCGDNRCSTPEIVPLRRGHPSVKGTIFPHGTTVQDVLDAGGSIADQPSVNPALPKHNAPGESVPAIQVRIEKPKEKLSTREKIKEVVKMKDEAQTLQDRVEDFAKYRAQSGRNMTFDNAQAHIKYLHKLGGRFHSELVIIRNASKVIHERFAKLQAEYKIETDERLNLHVREARLYVDAACSAAEKA</sequence>
<proteinExistence type="predicted"/>
<accession>A0ACC3NF46</accession>
<dbReference type="Proteomes" id="UP001281147">
    <property type="component" value="Unassembled WGS sequence"/>
</dbReference>
<organism evidence="1 2">
    <name type="scientific">Vermiconidia calcicola</name>
    <dbReference type="NCBI Taxonomy" id="1690605"/>
    <lineage>
        <taxon>Eukaryota</taxon>
        <taxon>Fungi</taxon>
        <taxon>Dikarya</taxon>
        <taxon>Ascomycota</taxon>
        <taxon>Pezizomycotina</taxon>
        <taxon>Dothideomycetes</taxon>
        <taxon>Dothideomycetidae</taxon>
        <taxon>Mycosphaerellales</taxon>
        <taxon>Extremaceae</taxon>
        <taxon>Vermiconidia</taxon>
    </lineage>
</organism>
<reference evidence="1" key="1">
    <citation type="submission" date="2023-07" db="EMBL/GenBank/DDBJ databases">
        <title>Black Yeasts Isolated from many extreme environments.</title>
        <authorList>
            <person name="Coleine C."/>
            <person name="Stajich J.E."/>
            <person name="Selbmann L."/>
        </authorList>
    </citation>
    <scope>NUCLEOTIDE SEQUENCE</scope>
    <source>
        <strain evidence="1">CCFEE 5714</strain>
    </source>
</reference>
<keyword evidence="2" id="KW-1185">Reference proteome</keyword>
<protein>
    <submittedName>
        <fullName evidence="1">Uncharacterized protein</fullName>
    </submittedName>
</protein>
<dbReference type="EMBL" id="JAUTXU010000051">
    <property type="protein sequence ID" value="KAK3715167.1"/>
    <property type="molecule type" value="Genomic_DNA"/>
</dbReference>
<gene>
    <name evidence="1" type="ORF">LTR37_007377</name>
</gene>
<name>A0ACC3NF46_9PEZI</name>